<dbReference type="Proteomes" id="UP000092650">
    <property type="component" value="Chromosome"/>
</dbReference>
<dbReference type="RefSeq" id="WP_068871874.1">
    <property type="nucleotide sequence ID" value="NZ_CP016539.2"/>
</dbReference>
<accession>A0A1C7ECS4</accession>
<dbReference type="EMBL" id="CP016539">
    <property type="protein sequence ID" value="ANU21202.1"/>
    <property type="molecule type" value="Genomic_DNA"/>
</dbReference>
<dbReference type="AlphaFoldDB" id="A0A1C7ECS4"/>
<dbReference type="OrthoDB" id="9799672at2"/>
<sequence length="65" mass="7228">MEETDSYINKVFIERADVLEGVLAVIGEKGMQPILISPASRKRLPMTEAERALEIDGLLVSKVKK</sequence>
<evidence type="ECO:0000313" key="2">
    <source>
        <dbReference type="Proteomes" id="UP000092650"/>
    </source>
</evidence>
<gene>
    <name evidence="1" type="ORF">BBI15_13915</name>
</gene>
<keyword evidence="2" id="KW-1185">Reference proteome</keyword>
<dbReference type="KEGG" id="ppla:BBI15_13915"/>
<name>A0A1C7ECS4_9BACL</name>
<protein>
    <submittedName>
        <fullName evidence="1">Uncharacterized protein</fullName>
    </submittedName>
</protein>
<evidence type="ECO:0000313" key="1">
    <source>
        <dbReference type="EMBL" id="ANU21202.1"/>
    </source>
</evidence>
<proteinExistence type="predicted"/>
<reference evidence="1" key="1">
    <citation type="submission" date="2016-10" db="EMBL/GenBank/DDBJ databases">
        <authorList>
            <person name="See-Too W.S."/>
        </authorList>
    </citation>
    <scope>NUCLEOTIDE SEQUENCE [LARGE SCALE GENOMIC DNA]</scope>
    <source>
        <strain evidence="1">DSM 23997</strain>
    </source>
</reference>
<organism evidence="1 2">
    <name type="scientific">Planococcus plakortidis</name>
    <dbReference type="NCBI Taxonomy" id="1038856"/>
    <lineage>
        <taxon>Bacteria</taxon>
        <taxon>Bacillati</taxon>
        <taxon>Bacillota</taxon>
        <taxon>Bacilli</taxon>
        <taxon>Bacillales</taxon>
        <taxon>Caryophanaceae</taxon>
        <taxon>Planococcus</taxon>
    </lineage>
</organism>